<evidence type="ECO:0000313" key="3">
    <source>
        <dbReference type="Proteomes" id="UP000504844"/>
    </source>
</evidence>
<dbReference type="RefSeq" id="WP_173532828.1">
    <property type="nucleotide sequence ID" value="NZ_CP054143.1"/>
</dbReference>
<dbReference type="KEGG" id="dee:HQN60_06185"/>
<keyword evidence="1" id="KW-0812">Transmembrane</keyword>
<keyword evidence="3" id="KW-1185">Reference proteome</keyword>
<gene>
    <name evidence="2" type="ORF">HQN60_06185</name>
</gene>
<evidence type="ECO:0000313" key="2">
    <source>
        <dbReference type="EMBL" id="QKJ66324.1"/>
    </source>
</evidence>
<organism evidence="2 3">
    <name type="scientific">Deefgea piscis</name>
    <dbReference type="NCBI Taxonomy" id="2739061"/>
    <lineage>
        <taxon>Bacteria</taxon>
        <taxon>Pseudomonadati</taxon>
        <taxon>Pseudomonadota</taxon>
        <taxon>Betaproteobacteria</taxon>
        <taxon>Neisseriales</taxon>
        <taxon>Chitinibacteraceae</taxon>
        <taxon>Deefgea</taxon>
    </lineage>
</organism>
<sequence>MTTSTQKNKDIKARDVAISGAITGFVTKIMIDAGKGISQDTSLHYLFTDQGIALISALLTLLLAVALSWIGFCVDTYMIKEKLTKKIQLLKIMHDQADDKTTKDKIQKQISKLLENSAKEIFEK</sequence>
<dbReference type="Proteomes" id="UP000504844">
    <property type="component" value="Chromosome"/>
</dbReference>
<evidence type="ECO:0000256" key="1">
    <source>
        <dbReference type="SAM" id="Phobius"/>
    </source>
</evidence>
<accession>A0A6M8SQC7</accession>
<dbReference type="EMBL" id="CP054143">
    <property type="protein sequence ID" value="QKJ66324.1"/>
    <property type="molecule type" value="Genomic_DNA"/>
</dbReference>
<protein>
    <submittedName>
        <fullName evidence="2">Uncharacterized protein</fullName>
    </submittedName>
</protein>
<reference evidence="2 3" key="1">
    <citation type="submission" date="2020-05" db="EMBL/GenBank/DDBJ databases">
        <title>Complete genome sequence of Deefgea sp. D17.</title>
        <authorList>
            <person name="Bae J.-W."/>
            <person name="Han J.E."/>
        </authorList>
    </citation>
    <scope>NUCLEOTIDE SEQUENCE [LARGE SCALE GENOMIC DNA]</scope>
    <source>
        <strain evidence="2 3">D17</strain>
    </source>
</reference>
<name>A0A6M8SQC7_9NEIS</name>
<dbReference type="AlphaFoldDB" id="A0A6M8SQC7"/>
<feature type="transmembrane region" description="Helical" evidence="1">
    <location>
        <begin position="52"/>
        <end position="79"/>
    </location>
</feature>
<keyword evidence="1" id="KW-1133">Transmembrane helix</keyword>
<proteinExistence type="predicted"/>
<keyword evidence="1" id="KW-0472">Membrane</keyword>